<dbReference type="Pfam" id="PF22734">
    <property type="entry name" value="NNH2"/>
    <property type="match status" value="1"/>
</dbReference>
<dbReference type="EMBL" id="PVWK01000079">
    <property type="protein sequence ID" value="PSB28424.1"/>
    <property type="molecule type" value="Genomic_DNA"/>
</dbReference>
<sequence>MAGAIAKAVKDKLNPTELQRALEVGLKESGAFDRGQKARNPVFYRSTDKDTDTFLAALLKHPEVQRELQKPLEQEGAPDVAMLVQAAKQIAIDRQLPIETDHLETWLKAFVNAYFETITAIRFQVAKADYLEQLANWFDDVKFAGVAVPGQDVQRADRLAQIFVMPDVEEERGQLVCGSDRFWRSKGGRGGRPESVDAMLKNIAGFK</sequence>
<dbReference type="OrthoDB" id="434212at2"/>
<protein>
    <recommendedName>
        <fullName evidence="1">NACHT N-terminal Helical domain-containing protein</fullName>
    </recommendedName>
</protein>
<dbReference type="InterPro" id="IPR054569">
    <property type="entry name" value="NNH2"/>
</dbReference>
<proteinExistence type="predicted"/>
<reference evidence="2 3" key="2">
    <citation type="submission" date="2018-03" db="EMBL/GenBank/DDBJ databases">
        <title>The ancient ancestry and fast evolution of plastids.</title>
        <authorList>
            <person name="Moore K.R."/>
            <person name="Magnabosco C."/>
            <person name="Momper L."/>
            <person name="Gold D.A."/>
            <person name="Bosak T."/>
            <person name="Fournier G.P."/>
        </authorList>
    </citation>
    <scope>NUCLEOTIDE SEQUENCE [LARGE SCALE GENOMIC DNA]</scope>
    <source>
        <strain evidence="2 3">ULC18</strain>
    </source>
</reference>
<evidence type="ECO:0000259" key="1">
    <source>
        <dbReference type="Pfam" id="PF22734"/>
    </source>
</evidence>
<name>A0A2T1E6X2_9CYAN</name>
<accession>A0A2T1E6X2</accession>
<keyword evidence="3" id="KW-1185">Reference proteome</keyword>
<gene>
    <name evidence="2" type="ORF">C7B82_13165</name>
</gene>
<organism evidence="2 3">
    <name type="scientific">Stenomitos frigidus ULC18</name>
    <dbReference type="NCBI Taxonomy" id="2107698"/>
    <lineage>
        <taxon>Bacteria</taxon>
        <taxon>Bacillati</taxon>
        <taxon>Cyanobacteriota</taxon>
        <taxon>Cyanophyceae</taxon>
        <taxon>Leptolyngbyales</taxon>
        <taxon>Leptolyngbyaceae</taxon>
        <taxon>Stenomitos</taxon>
    </lineage>
</organism>
<dbReference type="AlphaFoldDB" id="A0A2T1E6X2"/>
<comment type="caution">
    <text evidence="2">The sequence shown here is derived from an EMBL/GenBank/DDBJ whole genome shotgun (WGS) entry which is preliminary data.</text>
</comment>
<dbReference type="RefSeq" id="WP_106256752.1">
    <property type="nucleotide sequence ID" value="NZ_CAWNSW010000001.1"/>
</dbReference>
<evidence type="ECO:0000313" key="3">
    <source>
        <dbReference type="Proteomes" id="UP000239576"/>
    </source>
</evidence>
<dbReference type="Proteomes" id="UP000239576">
    <property type="component" value="Unassembled WGS sequence"/>
</dbReference>
<evidence type="ECO:0000313" key="2">
    <source>
        <dbReference type="EMBL" id="PSB28424.1"/>
    </source>
</evidence>
<feature type="domain" description="NACHT N-terminal Helical" evidence="1">
    <location>
        <begin position="3"/>
        <end position="147"/>
    </location>
</feature>
<reference evidence="3" key="1">
    <citation type="submission" date="2018-02" db="EMBL/GenBank/DDBJ databases">
        <authorList>
            <person name="Moore K."/>
            <person name="Momper L."/>
        </authorList>
    </citation>
    <scope>NUCLEOTIDE SEQUENCE [LARGE SCALE GENOMIC DNA]</scope>
    <source>
        <strain evidence="3">ULC18</strain>
    </source>
</reference>